<sequence length="106" mass="12439">MKVERGSDITKNIKLIEWMKTELLMSISDLFNLLFRGVKPLDEALQDTLANIIMITYLLAKRLGISFKEIDYKVKEKIKIGIDDEHSVERWYGDLSNLKKHIDNRE</sequence>
<dbReference type="Proteomes" id="UP000243255">
    <property type="component" value="Unassembled WGS sequence"/>
</dbReference>
<name>A0A1M5L7R7_9FIRM</name>
<evidence type="ECO:0000313" key="2">
    <source>
        <dbReference type="Proteomes" id="UP000243255"/>
    </source>
</evidence>
<dbReference type="STRING" id="1121321.SAMN04488530_10434"/>
<reference evidence="2" key="1">
    <citation type="submission" date="2016-11" db="EMBL/GenBank/DDBJ databases">
        <authorList>
            <person name="Varghese N."/>
            <person name="Submissions S."/>
        </authorList>
    </citation>
    <scope>NUCLEOTIDE SEQUENCE [LARGE SCALE GENOMIC DNA]</scope>
    <source>
        <strain evidence="2">DSM 2635</strain>
    </source>
</reference>
<gene>
    <name evidence="1" type="ORF">SAMN04488530_10434</name>
</gene>
<dbReference type="OrthoDB" id="2381770at2"/>
<dbReference type="Pfam" id="PF12643">
    <property type="entry name" value="MazG-like"/>
    <property type="match status" value="1"/>
</dbReference>
<evidence type="ECO:0000313" key="1">
    <source>
        <dbReference type="EMBL" id="SHG61142.1"/>
    </source>
</evidence>
<dbReference type="InterPro" id="IPR025984">
    <property type="entry name" value="DCTPP"/>
</dbReference>
<protein>
    <submittedName>
        <fullName evidence="1">MazG-like family protein</fullName>
    </submittedName>
</protein>
<dbReference type="AlphaFoldDB" id="A0A1M5L7R7"/>
<proteinExistence type="predicted"/>
<dbReference type="EMBL" id="FQWX01000004">
    <property type="protein sequence ID" value="SHG61142.1"/>
    <property type="molecule type" value="Genomic_DNA"/>
</dbReference>
<dbReference type="GO" id="GO:0009143">
    <property type="term" value="P:nucleoside triphosphate catabolic process"/>
    <property type="evidence" value="ECO:0007669"/>
    <property type="project" value="InterPro"/>
</dbReference>
<dbReference type="GO" id="GO:0047429">
    <property type="term" value="F:nucleoside triphosphate diphosphatase activity"/>
    <property type="evidence" value="ECO:0007669"/>
    <property type="project" value="InterPro"/>
</dbReference>
<dbReference type="RefSeq" id="WP_084120133.1">
    <property type="nucleotide sequence ID" value="NZ_BAABCH010000006.1"/>
</dbReference>
<accession>A0A1M5L7R7</accession>
<organism evidence="1 2">
    <name type="scientific">Asaccharospora irregularis DSM 2635</name>
    <dbReference type="NCBI Taxonomy" id="1121321"/>
    <lineage>
        <taxon>Bacteria</taxon>
        <taxon>Bacillati</taxon>
        <taxon>Bacillota</taxon>
        <taxon>Clostridia</taxon>
        <taxon>Peptostreptococcales</taxon>
        <taxon>Peptostreptococcaceae</taxon>
        <taxon>Asaccharospora</taxon>
    </lineage>
</organism>
<keyword evidence="2" id="KW-1185">Reference proteome</keyword>